<accession>A0AAQ3RP19</accession>
<dbReference type="Proteomes" id="UP001374535">
    <property type="component" value="Chromosome 9"/>
</dbReference>
<keyword evidence="2" id="KW-1185">Reference proteome</keyword>
<evidence type="ECO:0000313" key="1">
    <source>
        <dbReference type="EMBL" id="WVY98785.1"/>
    </source>
</evidence>
<proteinExistence type="predicted"/>
<name>A0AAQ3RP19_VIGMU</name>
<dbReference type="AlphaFoldDB" id="A0AAQ3RP19"/>
<sequence>MSTEPLPSSPCAIPKLGQDKLFLFSKNKGAFFKLRGVGSTSKSLGHVPHSIHPFKGSPQKEVLQAIPKHNKNMRQRKLTRWTKLVPCCYHCWPAMDVVCPIAANVY</sequence>
<organism evidence="1 2">
    <name type="scientific">Vigna mungo</name>
    <name type="common">Black gram</name>
    <name type="synonym">Phaseolus mungo</name>
    <dbReference type="NCBI Taxonomy" id="3915"/>
    <lineage>
        <taxon>Eukaryota</taxon>
        <taxon>Viridiplantae</taxon>
        <taxon>Streptophyta</taxon>
        <taxon>Embryophyta</taxon>
        <taxon>Tracheophyta</taxon>
        <taxon>Spermatophyta</taxon>
        <taxon>Magnoliopsida</taxon>
        <taxon>eudicotyledons</taxon>
        <taxon>Gunneridae</taxon>
        <taxon>Pentapetalae</taxon>
        <taxon>rosids</taxon>
        <taxon>fabids</taxon>
        <taxon>Fabales</taxon>
        <taxon>Fabaceae</taxon>
        <taxon>Papilionoideae</taxon>
        <taxon>50 kb inversion clade</taxon>
        <taxon>NPAAA clade</taxon>
        <taxon>indigoferoid/millettioid clade</taxon>
        <taxon>Phaseoleae</taxon>
        <taxon>Vigna</taxon>
    </lineage>
</organism>
<gene>
    <name evidence="1" type="ORF">V8G54_030936</name>
</gene>
<reference evidence="1 2" key="1">
    <citation type="journal article" date="2023" name="Life. Sci Alliance">
        <title>Evolutionary insights into 3D genome organization and epigenetic landscape of Vigna mungo.</title>
        <authorList>
            <person name="Junaid A."/>
            <person name="Singh B."/>
            <person name="Bhatia S."/>
        </authorList>
    </citation>
    <scope>NUCLEOTIDE SEQUENCE [LARGE SCALE GENOMIC DNA]</scope>
    <source>
        <strain evidence="1">Urdbean</strain>
    </source>
</reference>
<dbReference type="EMBL" id="CP144692">
    <property type="protein sequence ID" value="WVY98785.1"/>
    <property type="molecule type" value="Genomic_DNA"/>
</dbReference>
<protein>
    <submittedName>
        <fullName evidence="1">Uncharacterized protein</fullName>
    </submittedName>
</protein>
<evidence type="ECO:0000313" key="2">
    <source>
        <dbReference type="Proteomes" id="UP001374535"/>
    </source>
</evidence>